<proteinExistence type="inferred from homology"/>
<keyword evidence="4" id="KW-1185">Reference proteome</keyword>
<dbReference type="InterPro" id="IPR018865">
    <property type="entry name" value="STK19-like"/>
</dbReference>
<reference evidence="3" key="1">
    <citation type="submission" date="2020-11" db="EMBL/GenBank/DDBJ databases">
        <title>Kefir isolates.</title>
        <authorList>
            <person name="Marcisauskas S."/>
            <person name="Kim Y."/>
            <person name="Blasche S."/>
        </authorList>
    </citation>
    <scope>NUCLEOTIDE SEQUENCE</scope>
    <source>
        <strain evidence="3">Olga-1</strain>
    </source>
</reference>
<dbReference type="Pfam" id="PF10494">
    <property type="entry name" value="Stk19"/>
    <property type="match status" value="1"/>
</dbReference>
<organism evidence="3 4">
    <name type="scientific">Pichia californica</name>
    <dbReference type="NCBI Taxonomy" id="460514"/>
    <lineage>
        <taxon>Eukaryota</taxon>
        <taxon>Fungi</taxon>
        <taxon>Dikarya</taxon>
        <taxon>Ascomycota</taxon>
        <taxon>Saccharomycotina</taxon>
        <taxon>Pichiomycetes</taxon>
        <taxon>Pichiales</taxon>
        <taxon>Pichiaceae</taxon>
        <taxon>Pichia</taxon>
    </lineage>
</organism>
<dbReference type="PANTHER" id="PTHR15243">
    <property type="entry name" value="SERINE/THREONINE-PROTEIN KINASE 19"/>
    <property type="match status" value="1"/>
</dbReference>
<dbReference type="PANTHER" id="PTHR15243:SF0">
    <property type="entry name" value="SERINE_THREONINE-PROTEIN KINASE 19"/>
    <property type="match status" value="1"/>
</dbReference>
<evidence type="ECO:0000313" key="3">
    <source>
        <dbReference type="EMBL" id="KAG0689537.1"/>
    </source>
</evidence>
<evidence type="ECO:0000313" key="4">
    <source>
        <dbReference type="Proteomes" id="UP000697127"/>
    </source>
</evidence>
<name>A0A9P7BEN6_9ASCO</name>
<feature type="region of interest" description="Disordered" evidence="2">
    <location>
        <begin position="1"/>
        <end position="39"/>
    </location>
</feature>
<dbReference type="GO" id="GO:0046579">
    <property type="term" value="P:positive regulation of Ras protein signal transduction"/>
    <property type="evidence" value="ECO:0007669"/>
    <property type="project" value="TreeGrafter"/>
</dbReference>
<protein>
    <submittedName>
        <fullName evidence="3">Uncharacterized protein</fullName>
    </submittedName>
</protein>
<comment type="caution">
    <text evidence="3">The sequence shown here is derived from an EMBL/GenBank/DDBJ whole genome shotgun (WGS) entry which is preliminary data.</text>
</comment>
<dbReference type="Proteomes" id="UP000697127">
    <property type="component" value="Unassembled WGS sequence"/>
</dbReference>
<sequence>MAVSSLRERLSKLQSKTRSRRDGSLSTPSSSDKKEKKSFFNADNAIDESSLTETNNQNFTIDIPNLTFPDIDTSKPPSPLSILKAANRLSKRYIFPQINRASPHTSLISTNSKTSKISRQYPNILIQDQLYSIFKQNETLIDKIVDDLISNLKLRIFNMNFENFNFNILIVNDEYNKIINNSFTDKEQKMKENFVDLINSNPHCNQISTQSLISSNLNLSILISKGLICISNSDTLTSTSNGLYNLTLPHLGGLLRVIKNSAKWITTTTAKTREKLITSNDLQHLWFKPFIVSKNLNSAFNREYFTSDRVGVAIVKQPNTGPGINIVKFRGLGLEWILSLLIGTGILECYHSPVGIIYKSTGKHL</sequence>
<comment type="similarity">
    <text evidence="1">Belongs to the STK19 family.</text>
</comment>
<evidence type="ECO:0000256" key="1">
    <source>
        <dbReference type="ARBA" id="ARBA00093458"/>
    </source>
</evidence>
<dbReference type="EMBL" id="PUHW01000074">
    <property type="protein sequence ID" value="KAG0689537.1"/>
    <property type="molecule type" value="Genomic_DNA"/>
</dbReference>
<evidence type="ECO:0000256" key="2">
    <source>
        <dbReference type="SAM" id="MobiDB-lite"/>
    </source>
</evidence>
<accession>A0A9P7BEN6</accession>
<dbReference type="AlphaFoldDB" id="A0A9P7BEN6"/>
<gene>
    <name evidence="3" type="ORF">C6P40_004875</name>
</gene>
<dbReference type="OrthoDB" id="3980126at2759"/>
<feature type="compositionally biased region" description="Basic and acidic residues" evidence="2">
    <location>
        <begin position="1"/>
        <end position="11"/>
    </location>
</feature>